<name>A0A8X6Y149_9ARAC</name>
<organism evidence="1 2">
    <name type="scientific">Trichonephila inaurata madagascariensis</name>
    <dbReference type="NCBI Taxonomy" id="2747483"/>
    <lineage>
        <taxon>Eukaryota</taxon>
        <taxon>Metazoa</taxon>
        <taxon>Ecdysozoa</taxon>
        <taxon>Arthropoda</taxon>
        <taxon>Chelicerata</taxon>
        <taxon>Arachnida</taxon>
        <taxon>Araneae</taxon>
        <taxon>Araneomorphae</taxon>
        <taxon>Entelegynae</taxon>
        <taxon>Araneoidea</taxon>
        <taxon>Nephilidae</taxon>
        <taxon>Trichonephila</taxon>
        <taxon>Trichonephila inaurata</taxon>
    </lineage>
</organism>
<dbReference type="Pfam" id="PF05380">
    <property type="entry name" value="Peptidase_A17"/>
    <property type="match status" value="1"/>
</dbReference>
<dbReference type="InterPro" id="IPR008042">
    <property type="entry name" value="Retrotrans_Pao"/>
</dbReference>
<comment type="caution">
    <text evidence="1">The sequence shown here is derived from an EMBL/GenBank/DDBJ whole genome shotgun (WGS) entry which is preliminary data.</text>
</comment>
<sequence>MQKVGFLGIEWDESLPDDIISFWADWCEEVPQLTDFSIPRCYFSDPLVNNFKTLELHLFSDGIRHMDGTKAYGTVAYLRVTSSNKEILTSFVASKNRIAPLKILTLPRLELMDSKIAYFWVRRQPERFKTFIKNRIQGIQKLTSPSNWHHCPGIQNPADIVYRGVKISRLLNDTSWLQSPEWLRLPPEFWPESKNEESPNSPNLEYRKSNDIVQHEYITEE</sequence>
<dbReference type="PANTHER" id="PTHR22955">
    <property type="entry name" value="RETROTRANSPOSON"/>
    <property type="match status" value="1"/>
</dbReference>
<evidence type="ECO:0000313" key="1">
    <source>
        <dbReference type="EMBL" id="GFY62686.1"/>
    </source>
</evidence>
<keyword evidence="2" id="KW-1185">Reference proteome</keyword>
<proteinExistence type="predicted"/>
<dbReference type="AlphaFoldDB" id="A0A8X6Y149"/>
<dbReference type="PANTHER" id="PTHR22955:SF77">
    <property type="entry name" value="ASPARTIC PUTATIVE DOMAIN-CONTAINING PROTEIN-RELATED"/>
    <property type="match status" value="1"/>
</dbReference>
<accession>A0A8X6Y149</accession>
<protein>
    <submittedName>
        <fullName evidence="1">Integrase catalytic domain-containing protein</fullName>
    </submittedName>
</protein>
<dbReference type="OrthoDB" id="6427388at2759"/>
<dbReference type="Proteomes" id="UP000886998">
    <property type="component" value="Unassembled WGS sequence"/>
</dbReference>
<evidence type="ECO:0000313" key="2">
    <source>
        <dbReference type="Proteomes" id="UP000886998"/>
    </source>
</evidence>
<dbReference type="EMBL" id="BMAV01014355">
    <property type="protein sequence ID" value="GFY62686.1"/>
    <property type="molecule type" value="Genomic_DNA"/>
</dbReference>
<gene>
    <name evidence="1" type="primary">X975_06179</name>
    <name evidence="1" type="ORF">TNIN_249011</name>
</gene>
<reference evidence="1" key="1">
    <citation type="submission" date="2020-08" db="EMBL/GenBank/DDBJ databases">
        <title>Multicomponent nature underlies the extraordinary mechanical properties of spider dragline silk.</title>
        <authorList>
            <person name="Kono N."/>
            <person name="Nakamura H."/>
            <person name="Mori M."/>
            <person name="Yoshida Y."/>
            <person name="Ohtoshi R."/>
            <person name="Malay A.D."/>
            <person name="Moran D.A.P."/>
            <person name="Tomita M."/>
            <person name="Numata K."/>
            <person name="Arakawa K."/>
        </authorList>
    </citation>
    <scope>NUCLEOTIDE SEQUENCE</scope>
</reference>